<accession>A0ABU8THQ1</accession>
<gene>
    <name evidence="1" type="ORF">V6575_06230</name>
</gene>
<protein>
    <submittedName>
        <fullName evidence="1">Uncharacterized protein</fullName>
    </submittedName>
</protein>
<organism evidence="1 2">
    <name type="scientific">Roseibium algae</name>
    <dbReference type="NCBI Taxonomy" id="3123038"/>
    <lineage>
        <taxon>Bacteria</taxon>
        <taxon>Pseudomonadati</taxon>
        <taxon>Pseudomonadota</taxon>
        <taxon>Alphaproteobacteria</taxon>
        <taxon>Hyphomicrobiales</taxon>
        <taxon>Stappiaceae</taxon>
        <taxon>Roseibium</taxon>
    </lineage>
</organism>
<dbReference type="Proteomes" id="UP001385499">
    <property type="component" value="Unassembled WGS sequence"/>
</dbReference>
<comment type="caution">
    <text evidence="1">The sequence shown here is derived from an EMBL/GenBank/DDBJ whole genome shotgun (WGS) entry which is preliminary data.</text>
</comment>
<reference evidence="1 2" key="1">
    <citation type="submission" date="2024-02" db="EMBL/GenBank/DDBJ databases">
        <title>Roseibium algae sp. nov., isolated from marine alga (Grateloupia sp.), showing potential in myo-inositol conversion.</title>
        <authorList>
            <person name="Wang Y."/>
        </authorList>
    </citation>
    <scope>NUCLEOTIDE SEQUENCE [LARGE SCALE GENOMIC DNA]</scope>
    <source>
        <strain evidence="1 2">H3510</strain>
    </source>
</reference>
<keyword evidence="2" id="KW-1185">Reference proteome</keyword>
<proteinExistence type="predicted"/>
<sequence>MIDLVFLIERSINENLQNGSSGVSFSSIGIFSEALWVAFGSTAVVSRGTPAKHV</sequence>
<name>A0ABU8THQ1_9HYPH</name>
<evidence type="ECO:0000313" key="2">
    <source>
        <dbReference type="Proteomes" id="UP001385499"/>
    </source>
</evidence>
<dbReference type="RefSeq" id="WP_340273304.1">
    <property type="nucleotide sequence ID" value="NZ_JBAKIA010000002.1"/>
</dbReference>
<dbReference type="EMBL" id="JBAKIA010000002">
    <property type="protein sequence ID" value="MEJ8473679.1"/>
    <property type="molecule type" value="Genomic_DNA"/>
</dbReference>
<evidence type="ECO:0000313" key="1">
    <source>
        <dbReference type="EMBL" id="MEJ8473679.1"/>
    </source>
</evidence>